<protein>
    <submittedName>
        <fullName evidence="1">Uncharacterized protein</fullName>
    </submittedName>
</protein>
<dbReference type="Pfam" id="PF08309">
    <property type="entry name" value="LVIVD"/>
    <property type="match status" value="2"/>
</dbReference>
<dbReference type="KEGG" id="rdi:CMV14_06845"/>
<dbReference type="InterPro" id="IPR013211">
    <property type="entry name" value="LVIVD"/>
</dbReference>
<gene>
    <name evidence="1" type="ORF">COO09_09235</name>
</gene>
<dbReference type="RefSeq" id="WP_066960720.1">
    <property type="nucleotide sequence ID" value="NZ_CP023449.1"/>
</dbReference>
<proteinExistence type="predicted"/>
<evidence type="ECO:0000313" key="1">
    <source>
        <dbReference type="EMBL" id="PCE42587.1"/>
    </source>
</evidence>
<name>A0A2A4FYT1_9SPHN</name>
<dbReference type="OrthoDB" id="8375at2"/>
<dbReference type="EMBL" id="NWUF01000007">
    <property type="protein sequence ID" value="PCE42587.1"/>
    <property type="molecule type" value="Genomic_DNA"/>
</dbReference>
<keyword evidence="2" id="KW-1185">Reference proteome</keyword>
<reference evidence="1 2" key="1">
    <citation type="submission" date="2017-09" db="EMBL/GenBank/DDBJ databases">
        <title>The Catabolism of 3,6-Dichlorosalicylic acid is Initiated by the Cytochrome P450 Monooxygenase DsmABC in Rhizorhabdus dicambivorans Ndbn-20.</title>
        <authorList>
            <person name="Na L."/>
        </authorList>
    </citation>
    <scope>NUCLEOTIDE SEQUENCE [LARGE SCALE GENOMIC DNA]</scope>
    <source>
        <strain evidence="1 2">Ndbn-20m</strain>
    </source>
</reference>
<organism evidence="1 2">
    <name type="scientific">Rhizorhabdus dicambivorans</name>
    <dbReference type="NCBI Taxonomy" id="1850238"/>
    <lineage>
        <taxon>Bacteria</taxon>
        <taxon>Pseudomonadati</taxon>
        <taxon>Pseudomonadota</taxon>
        <taxon>Alphaproteobacteria</taxon>
        <taxon>Sphingomonadales</taxon>
        <taxon>Sphingomonadaceae</taxon>
        <taxon>Rhizorhabdus</taxon>
    </lineage>
</organism>
<accession>A0A2A4FYT1</accession>
<dbReference type="AlphaFoldDB" id="A0A2A4FYT1"/>
<evidence type="ECO:0000313" key="2">
    <source>
        <dbReference type="Proteomes" id="UP000218934"/>
    </source>
</evidence>
<dbReference type="Proteomes" id="UP000218934">
    <property type="component" value="Unassembled WGS sequence"/>
</dbReference>
<sequence>MADHHSGTATLPILEAHNVELVAYHPLDKRPNFKMAIQVVEGRWYLYTGHFWHNGWTVVDVTDPANPQPVHHWKGAEHNTWTLQVQVADGKLITGLEKIGTWLPPERAELWGYVPGLPNEEGVLIWDVSKPLAPELLGEFRTGGFGTHRNFYDGGRYMHLAANMAGYRSNIYVCVDISDPRSPTEVSRFSMPGQRIDDDRGIPMPKLGSLHGPAYVENGRAYLPYGRFGAVILDVEDPADPKFISQFNIGDFGSVIGCHTYLPLSDRKMAVLTTEAILENNMDSANLVALIDLSDERNPRAMSILPTPVPSEAAPYRSYAQRGGKFGPHNIHIPNHQAHYAKIGNLLFLTYFAGGLRVFDIADPYQPREVGYFVPGDPGERLSRPYLPTNLVPQFEDILIDSRGYIYIGDRNYGLTVLRYTGPVT</sequence>
<comment type="caution">
    <text evidence="1">The sequence shown here is derived from an EMBL/GenBank/DDBJ whole genome shotgun (WGS) entry which is preliminary data.</text>
</comment>